<dbReference type="RefSeq" id="WP_200390979.1">
    <property type="nucleotide sequence ID" value="NZ_JAENIO010000010.1"/>
</dbReference>
<dbReference type="EMBL" id="JAENIO010000010">
    <property type="protein sequence ID" value="MBK1833544.1"/>
    <property type="molecule type" value="Genomic_DNA"/>
</dbReference>
<dbReference type="InterPro" id="IPR008979">
    <property type="entry name" value="Galactose-bd-like_sf"/>
</dbReference>
<proteinExistence type="predicted"/>
<evidence type="ECO:0000313" key="3">
    <source>
        <dbReference type="Proteomes" id="UP000604083"/>
    </source>
</evidence>
<keyword evidence="1" id="KW-0732">Signal</keyword>
<feature type="signal peptide" evidence="1">
    <location>
        <begin position="1"/>
        <end position="21"/>
    </location>
</feature>
<accession>A0A934RR60</accession>
<dbReference type="SUPFAM" id="SSF49785">
    <property type="entry name" value="Galactose-binding domain-like"/>
    <property type="match status" value="1"/>
</dbReference>
<sequence>MKTAARLIATLLALATCPLTARIISPDGSAYLSVSAHPVLRADYAAGNLFDQYLTVNQDPGDDNDSGRAWASDFDLTTAVVEFELAQSHSVEGFAYSQRQYLINDANDKFTAVDIWVSETTAYSATAYSATAAPADAPRFSNIPLRTDATDQFLLYRLPEAIEGRYFRFAFKRPFNSEGVAGGTELRLVTDLPTIATPADPAIISPDGSLYTHVVASAELNGNYSADKLFDQNLLPGDDPGSNSDAGRAWAIQSGQEVGTLSFQLDQPYLVSSLVYSQRQFQVYNFNDKVRTLEIWASGSSPLTSEPDRAPDATLTLNEELTDRFIDYPLPNTLRGRYFFLKFHAAPGDGIIGGTELRLAGSPAAEAAPLAITSLVRGATALDLELTVPAPGNFLLQYSHTLAPDSWQPVENGRFQAEFPHIHLRDREPGNLQPADGKVFYRVIAN</sequence>
<comment type="caution">
    <text evidence="2">The sequence shown here is derived from an EMBL/GenBank/DDBJ whole genome shotgun (WGS) entry which is preliminary data.</text>
</comment>
<name>A0A934RR60_9BACT</name>
<keyword evidence="3" id="KW-1185">Reference proteome</keyword>
<dbReference type="AlphaFoldDB" id="A0A934RR60"/>
<evidence type="ECO:0008006" key="4">
    <source>
        <dbReference type="Google" id="ProtNLM"/>
    </source>
</evidence>
<gene>
    <name evidence="2" type="ORF">JIN78_05670</name>
</gene>
<feature type="chain" id="PRO_5037588503" description="F5/8 type C domain-containing protein" evidence="1">
    <location>
        <begin position="22"/>
        <end position="446"/>
    </location>
</feature>
<dbReference type="Proteomes" id="UP000604083">
    <property type="component" value="Unassembled WGS sequence"/>
</dbReference>
<reference evidence="2" key="1">
    <citation type="submission" date="2021-01" db="EMBL/GenBank/DDBJ databases">
        <title>Modified the classification status of verrucomicrobia.</title>
        <authorList>
            <person name="Feng X."/>
        </authorList>
    </citation>
    <scope>NUCLEOTIDE SEQUENCE</scope>
    <source>
        <strain evidence="2">KCTC 12986</strain>
    </source>
</reference>
<evidence type="ECO:0000313" key="2">
    <source>
        <dbReference type="EMBL" id="MBK1833544.1"/>
    </source>
</evidence>
<dbReference type="Gene3D" id="2.60.120.260">
    <property type="entry name" value="Galactose-binding domain-like"/>
    <property type="match status" value="1"/>
</dbReference>
<organism evidence="2 3">
    <name type="scientific">Roseibacillus ishigakijimensis</name>
    <dbReference type="NCBI Taxonomy" id="454146"/>
    <lineage>
        <taxon>Bacteria</taxon>
        <taxon>Pseudomonadati</taxon>
        <taxon>Verrucomicrobiota</taxon>
        <taxon>Verrucomicrobiia</taxon>
        <taxon>Verrucomicrobiales</taxon>
        <taxon>Verrucomicrobiaceae</taxon>
        <taxon>Roseibacillus</taxon>
    </lineage>
</organism>
<evidence type="ECO:0000256" key="1">
    <source>
        <dbReference type="SAM" id="SignalP"/>
    </source>
</evidence>
<protein>
    <recommendedName>
        <fullName evidence="4">F5/8 type C domain-containing protein</fullName>
    </recommendedName>
</protein>